<dbReference type="Proteomes" id="UP000076482">
    <property type="component" value="Unassembled WGS sequence"/>
</dbReference>
<dbReference type="PATRIC" id="fig|1396.535.peg.4449"/>
<gene>
    <name evidence="1" type="ORF">B4088_2488</name>
</gene>
<sequence length="169" mass="19335">MRLRVVNSQDIIKTNEDNGFVFHPNTNPKVKELLSEYANSDTCMRLFYGDQKSGTDWLVQKGTIGYIQAKTGSDPSLFLSEDKKQRNGFMISTEKIVRITVDCIDVYRHKDYNIPLMRIEPAKESIKVLGYRSSVFAQVSMGTWRNIGDELNDAMAFKLIQFLQGIINN</sequence>
<dbReference type="EMBL" id="LJKE01000043">
    <property type="protein sequence ID" value="KZD66372.1"/>
    <property type="molecule type" value="Genomic_DNA"/>
</dbReference>
<organism evidence="1 2">
    <name type="scientific">Bacillus cereus</name>
    <dbReference type="NCBI Taxonomy" id="1396"/>
    <lineage>
        <taxon>Bacteria</taxon>
        <taxon>Bacillati</taxon>
        <taxon>Bacillota</taxon>
        <taxon>Bacilli</taxon>
        <taxon>Bacillales</taxon>
        <taxon>Bacillaceae</taxon>
        <taxon>Bacillus</taxon>
        <taxon>Bacillus cereus group</taxon>
    </lineage>
</organism>
<proteinExistence type="predicted"/>
<accession>A0A164P7W9</accession>
<protein>
    <submittedName>
        <fullName evidence="1">Uncharacterized protein</fullName>
    </submittedName>
</protein>
<evidence type="ECO:0000313" key="1">
    <source>
        <dbReference type="EMBL" id="KZD66372.1"/>
    </source>
</evidence>
<name>A0A164P7W9_BACCE</name>
<dbReference type="RefSeq" id="WP_063260983.1">
    <property type="nucleotide sequence ID" value="NZ_LJKE01000043.1"/>
</dbReference>
<comment type="caution">
    <text evidence="1">The sequence shown here is derived from an EMBL/GenBank/DDBJ whole genome shotgun (WGS) entry which is preliminary data.</text>
</comment>
<evidence type="ECO:0000313" key="2">
    <source>
        <dbReference type="Proteomes" id="UP000076482"/>
    </source>
</evidence>
<dbReference type="AlphaFoldDB" id="A0A164P7W9"/>
<reference evidence="1 2" key="1">
    <citation type="submission" date="2015-09" db="EMBL/GenBank/DDBJ databases">
        <title>Bacillus cereus food isolates.</title>
        <authorList>
            <person name="Boekhorst J."/>
        </authorList>
    </citation>
    <scope>NUCLEOTIDE SEQUENCE [LARGE SCALE GENOMIC DNA]</scope>
    <source>
        <strain evidence="1 2">B4088</strain>
    </source>
</reference>